<evidence type="ECO:0000256" key="1">
    <source>
        <dbReference type="ARBA" id="ARBA00023015"/>
    </source>
</evidence>
<dbReference type="GO" id="GO:0006950">
    <property type="term" value="P:response to stress"/>
    <property type="evidence" value="ECO:0007669"/>
    <property type="project" value="TreeGrafter"/>
</dbReference>
<dbReference type="PRINTS" id="PR00598">
    <property type="entry name" value="HTHMARR"/>
</dbReference>
<evidence type="ECO:0000256" key="2">
    <source>
        <dbReference type="ARBA" id="ARBA00023125"/>
    </source>
</evidence>
<sequence>MDMKEAEQHVGYLLFEVSRLFRRRYEERSKSCGLTLQQARVIGHLSHHPDGLSQATLAQAIDSDPMTISGILDRLEKRALVKRVQDPADSRAKLVTITPEGRELFIHARSISRELFDQILGNLEDGHREILMESLKSIRNQLIDMSPENKESQK</sequence>
<dbReference type="GO" id="GO:0003677">
    <property type="term" value="F:DNA binding"/>
    <property type="evidence" value="ECO:0007669"/>
    <property type="project" value="UniProtKB-KW"/>
</dbReference>
<dbReference type="PANTHER" id="PTHR33164">
    <property type="entry name" value="TRANSCRIPTIONAL REGULATOR, MARR FAMILY"/>
    <property type="match status" value="1"/>
</dbReference>
<evidence type="ECO:0000259" key="4">
    <source>
        <dbReference type="PROSITE" id="PS50995"/>
    </source>
</evidence>
<dbReference type="PROSITE" id="PS50995">
    <property type="entry name" value="HTH_MARR_2"/>
    <property type="match status" value="1"/>
</dbReference>
<keyword evidence="2 5" id="KW-0238">DNA-binding</keyword>
<dbReference type="Pfam" id="PF12802">
    <property type="entry name" value="MarR_2"/>
    <property type="match status" value="1"/>
</dbReference>
<dbReference type="SUPFAM" id="SSF46785">
    <property type="entry name" value="Winged helix' DNA-binding domain"/>
    <property type="match status" value="1"/>
</dbReference>
<dbReference type="InterPro" id="IPR036388">
    <property type="entry name" value="WH-like_DNA-bd_sf"/>
</dbReference>
<dbReference type="InterPro" id="IPR036390">
    <property type="entry name" value="WH_DNA-bd_sf"/>
</dbReference>
<dbReference type="RefSeq" id="WP_175527923.1">
    <property type="nucleotide sequence ID" value="NZ_FOVR01000002.1"/>
</dbReference>
<gene>
    <name evidence="5" type="ORF">SAMN04488056_102255</name>
</gene>
<dbReference type="STRING" id="655353.SAMN04488056_102255"/>
<dbReference type="SMART" id="SM00347">
    <property type="entry name" value="HTH_MARR"/>
    <property type="match status" value="1"/>
</dbReference>
<dbReference type="Proteomes" id="UP000199236">
    <property type="component" value="Unassembled WGS sequence"/>
</dbReference>
<protein>
    <submittedName>
        <fullName evidence="5">DNA-binding transcriptional regulator, MarR family</fullName>
    </submittedName>
</protein>
<accession>A0A1I5CKE1</accession>
<keyword evidence="1" id="KW-0805">Transcription regulation</keyword>
<dbReference type="PANTHER" id="PTHR33164:SF64">
    <property type="entry name" value="TRANSCRIPTIONAL REGULATOR SLYA"/>
    <property type="match status" value="1"/>
</dbReference>
<evidence type="ECO:0000313" key="6">
    <source>
        <dbReference type="Proteomes" id="UP000199236"/>
    </source>
</evidence>
<evidence type="ECO:0000313" key="5">
    <source>
        <dbReference type="EMBL" id="SFN87111.1"/>
    </source>
</evidence>
<dbReference type="AlphaFoldDB" id="A0A1I5CKE1"/>
<proteinExistence type="predicted"/>
<feature type="domain" description="HTH marR-type" evidence="4">
    <location>
        <begin position="7"/>
        <end position="140"/>
    </location>
</feature>
<keyword evidence="6" id="KW-1185">Reference proteome</keyword>
<dbReference type="EMBL" id="FOVR01000002">
    <property type="protein sequence ID" value="SFN87111.1"/>
    <property type="molecule type" value="Genomic_DNA"/>
</dbReference>
<dbReference type="InterPro" id="IPR039422">
    <property type="entry name" value="MarR/SlyA-like"/>
</dbReference>
<reference evidence="5 6" key="1">
    <citation type="submission" date="2016-10" db="EMBL/GenBank/DDBJ databases">
        <authorList>
            <person name="de Groot N.N."/>
        </authorList>
    </citation>
    <scope>NUCLEOTIDE SEQUENCE [LARGE SCALE GENOMIC DNA]</scope>
    <source>
        <strain evidence="5 6">CGMCC 1.9157</strain>
    </source>
</reference>
<keyword evidence="3" id="KW-0804">Transcription</keyword>
<dbReference type="Gene3D" id="1.10.10.10">
    <property type="entry name" value="Winged helix-like DNA-binding domain superfamily/Winged helix DNA-binding domain"/>
    <property type="match status" value="1"/>
</dbReference>
<evidence type="ECO:0000256" key="3">
    <source>
        <dbReference type="ARBA" id="ARBA00023163"/>
    </source>
</evidence>
<dbReference type="InterPro" id="IPR000835">
    <property type="entry name" value="HTH_MarR-typ"/>
</dbReference>
<name>A0A1I5CKE1_9HYPH</name>
<organism evidence="5 6">
    <name type="scientific">Cohaesibacter marisflavi</name>
    <dbReference type="NCBI Taxonomy" id="655353"/>
    <lineage>
        <taxon>Bacteria</taxon>
        <taxon>Pseudomonadati</taxon>
        <taxon>Pseudomonadota</taxon>
        <taxon>Alphaproteobacteria</taxon>
        <taxon>Hyphomicrobiales</taxon>
        <taxon>Cohaesibacteraceae</taxon>
    </lineage>
</organism>
<dbReference type="GO" id="GO:0003700">
    <property type="term" value="F:DNA-binding transcription factor activity"/>
    <property type="evidence" value="ECO:0007669"/>
    <property type="project" value="InterPro"/>
</dbReference>